<evidence type="ECO:0000313" key="2">
    <source>
        <dbReference type="Proteomes" id="UP000281498"/>
    </source>
</evidence>
<dbReference type="RefSeq" id="WP_110939059.1">
    <property type="nucleotide sequence ID" value="NZ_KZ614148.1"/>
</dbReference>
<accession>A0A3A9K4M0</accession>
<evidence type="ECO:0000313" key="1">
    <source>
        <dbReference type="EMBL" id="RKL66278.1"/>
    </source>
</evidence>
<gene>
    <name evidence="1" type="ORF">CR203_15395</name>
</gene>
<protein>
    <submittedName>
        <fullName evidence="1">Uncharacterized protein</fullName>
    </submittedName>
</protein>
<comment type="caution">
    <text evidence="1">The sequence shown here is derived from an EMBL/GenBank/DDBJ whole genome shotgun (WGS) entry which is preliminary data.</text>
</comment>
<dbReference type="EMBL" id="PDOE01000007">
    <property type="protein sequence ID" value="RKL66278.1"/>
    <property type="molecule type" value="Genomic_DNA"/>
</dbReference>
<keyword evidence="2" id="KW-1185">Reference proteome</keyword>
<dbReference type="AlphaFoldDB" id="A0A3A9K4M0"/>
<reference evidence="1 2" key="1">
    <citation type="submission" date="2017-10" db="EMBL/GenBank/DDBJ databases">
        <title>Bacillus sp. nov., a halophilic bacterium isolated from a Keqin Lake.</title>
        <authorList>
            <person name="Wang H."/>
        </authorList>
    </citation>
    <scope>NUCLEOTIDE SEQUENCE [LARGE SCALE GENOMIC DNA]</scope>
    <source>
        <strain evidence="1 2">KCTC 13187</strain>
    </source>
</reference>
<dbReference type="Proteomes" id="UP000281498">
    <property type="component" value="Unassembled WGS sequence"/>
</dbReference>
<proteinExistence type="predicted"/>
<organism evidence="1 2">
    <name type="scientific">Salipaludibacillus neizhouensis</name>
    <dbReference type="NCBI Taxonomy" id="885475"/>
    <lineage>
        <taxon>Bacteria</taxon>
        <taxon>Bacillati</taxon>
        <taxon>Bacillota</taxon>
        <taxon>Bacilli</taxon>
        <taxon>Bacillales</taxon>
        <taxon>Bacillaceae</taxon>
    </lineage>
</organism>
<name>A0A3A9K4M0_9BACI</name>
<sequence length="120" mass="14203">MQIIVQNEHEKKLVETFFTELLIHPNSENTFNPDGKETSPLNSDETRLLRHSFEDVTIAVEPEVTEMSFSKDDIISHVFECDELKKEFENVTYSLYLEKQEQQKIKPWEHTACWNEDVLE</sequence>